<keyword evidence="2" id="KW-1185">Reference proteome</keyword>
<organism evidence="1 2">
    <name type="scientific">Novipirellula caenicola</name>
    <dbReference type="NCBI Taxonomy" id="1536901"/>
    <lineage>
        <taxon>Bacteria</taxon>
        <taxon>Pseudomonadati</taxon>
        <taxon>Planctomycetota</taxon>
        <taxon>Planctomycetia</taxon>
        <taxon>Pirellulales</taxon>
        <taxon>Pirellulaceae</taxon>
        <taxon>Novipirellula</taxon>
    </lineage>
</organism>
<dbReference type="Gene3D" id="1.10.10.1710">
    <property type="entry name" value="Deoxyribodipyrimidine photolyase-related"/>
    <property type="match status" value="1"/>
</dbReference>
<dbReference type="Proteomes" id="UP001416858">
    <property type="component" value="Unassembled WGS sequence"/>
</dbReference>
<dbReference type="RefSeq" id="WP_345684297.1">
    <property type="nucleotide sequence ID" value="NZ_BAABRO010000005.1"/>
</dbReference>
<dbReference type="PANTHER" id="PTHR38657:SF1">
    <property type="entry name" value="SLR1343 PROTEIN"/>
    <property type="match status" value="1"/>
</dbReference>
<accession>A0ABP9VQK1</accession>
<dbReference type="SUPFAM" id="SSF48173">
    <property type="entry name" value="Cryptochrome/photolyase FAD-binding domain"/>
    <property type="match status" value="1"/>
</dbReference>
<dbReference type="EMBL" id="BAABRO010000005">
    <property type="protein sequence ID" value="GAA5507436.1"/>
    <property type="molecule type" value="Genomic_DNA"/>
</dbReference>
<comment type="caution">
    <text evidence="1">The sequence shown here is derived from an EMBL/GenBank/DDBJ whole genome shotgun (WGS) entry which is preliminary data.</text>
</comment>
<evidence type="ECO:0000313" key="2">
    <source>
        <dbReference type="Proteomes" id="UP001416858"/>
    </source>
</evidence>
<dbReference type="Gene3D" id="1.25.40.80">
    <property type="match status" value="1"/>
</dbReference>
<dbReference type="Pfam" id="PF04244">
    <property type="entry name" value="DPRP"/>
    <property type="match status" value="1"/>
</dbReference>
<dbReference type="PANTHER" id="PTHR38657">
    <property type="entry name" value="SLR1343 PROTEIN"/>
    <property type="match status" value="1"/>
</dbReference>
<sequence length="497" mass="58537">MILLVLPNQLFADHPGLLLRPSKVILLEDSLFFGDQRYRMKFHKQKLWLHRATMKRYESILCEQGQSTQYVDFDPKHPTLADQLKKAIWAKERTGKTLAVIDPTDFILAKRLQSACKKLGLDCKILPNPGFLNSPEQNQQYRAGKKRWFMADFYKWQRQRLDVLMEGDDPVGGQWSYDEDNRKKVPKKLLSSIPKNLELKRDSVDSEAKEYVLQRFPDHPGNLDQLIYPTSRHDAQRWLKHFLSKRLIPFGDYEDAIVEGESWLWHSVLTPVMNIGLLTPEEVLEATLKHATKHDVPLNSLEGFLRQIIGWREFMRATYEDLGVPMRTTNHWRHHRAIPNSFYDGTTGIVPIDDTIQRILDTGYCHHIERLMVLGGFMFICEFDPDDIYRWFMEMFIDSYDWVMVPNVYAMSQHADGGLITTKPYFSGSAYVRKMSHYKQEPWCEIWDGLYWRWIWNHADELGKNPRWAMMCSMAKKMDAEKREQHLKNAETFLCDL</sequence>
<dbReference type="InterPro" id="IPR052551">
    <property type="entry name" value="UV-DNA_repair_photolyase"/>
</dbReference>
<dbReference type="InterPro" id="IPR007357">
    <property type="entry name" value="PhrB-like"/>
</dbReference>
<dbReference type="InterPro" id="IPR036134">
    <property type="entry name" value="Crypto/Photolyase_FAD-like_sf"/>
</dbReference>
<gene>
    <name evidence="1" type="primary">phrB</name>
    <name evidence="1" type="ORF">Rcae01_02892</name>
</gene>
<dbReference type="Gene3D" id="1.10.579.10">
    <property type="entry name" value="DNA Cyclobutane Dipyrimidine Photolyase, subunit A, domain 3"/>
    <property type="match status" value="1"/>
</dbReference>
<reference evidence="1 2" key="1">
    <citation type="submission" date="2024-02" db="EMBL/GenBank/DDBJ databases">
        <title>Rhodopirellula caenicola NBRC 110016.</title>
        <authorList>
            <person name="Ichikawa N."/>
            <person name="Katano-Makiyama Y."/>
            <person name="Hidaka K."/>
        </authorList>
    </citation>
    <scope>NUCLEOTIDE SEQUENCE [LARGE SCALE GENOMIC DNA]</scope>
    <source>
        <strain evidence="1 2">NBRC 110016</strain>
    </source>
</reference>
<dbReference type="InterPro" id="IPR014729">
    <property type="entry name" value="Rossmann-like_a/b/a_fold"/>
</dbReference>
<name>A0ABP9VQK1_9BACT</name>
<evidence type="ECO:0000313" key="1">
    <source>
        <dbReference type="EMBL" id="GAA5507436.1"/>
    </source>
</evidence>
<dbReference type="Gene3D" id="3.40.50.620">
    <property type="entry name" value="HUPs"/>
    <property type="match status" value="1"/>
</dbReference>
<protein>
    <submittedName>
        <fullName evidence="1">(6-4) photolyase</fullName>
    </submittedName>
</protein>
<proteinExistence type="predicted"/>